<evidence type="ECO:0000256" key="3">
    <source>
        <dbReference type="ARBA" id="ARBA00022692"/>
    </source>
</evidence>
<dbReference type="InterPro" id="IPR013783">
    <property type="entry name" value="Ig-like_fold"/>
</dbReference>
<feature type="domain" description="MSP" evidence="9">
    <location>
        <begin position="2"/>
        <end position="123"/>
    </location>
</feature>
<accession>A0A8H6ZK30</accession>
<keyword evidence="3 8" id="KW-0812">Transmembrane</keyword>
<keyword evidence="11" id="KW-1185">Reference proteome</keyword>
<keyword evidence="5 8" id="KW-0472">Membrane</keyword>
<evidence type="ECO:0000256" key="6">
    <source>
        <dbReference type="SAM" id="Coils"/>
    </source>
</evidence>
<evidence type="ECO:0000256" key="1">
    <source>
        <dbReference type="ARBA" id="ARBA00004211"/>
    </source>
</evidence>
<dbReference type="AlphaFoldDB" id="A0A8H6ZK30"/>
<dbReference type="GeneID" id="59380379"/>
<dbReference type="PIRSF" id="PIRSF019693">
    <property type="entry name" value="VAMP-associated"/>
    <property type="match status" value="1"/>
</dbReference>
<dbReference type="GO" id="GO:0061709">
    <property type="term" value="P:reticulophagy"/>
    <property type="evidence" value="ECO:0007669"/>
    <property type="project" value="UniProtKB-ARBA"/>
</dbReference>
<comment type="subcellular location">
    <subcellularLocation>
        <location evidence="1">Membrane</location>
        <topology evidence="1">Single-pass type IV membrane protein</topology>
    </subcellularLocation>
</comment>
<comment type="similarity">
    <text evidence="2">Belongs to the VAMP-associated protein (VAP) (TC 9.B.17) family.</text>
</comment>
<evidence type="ECO:0000256" key="4">
    <source>
        <dbReference type="ARBA" id="ARBA00022989"/>
    </source>
</evidence>
<feature type="transmembrane region" description="Helical" evidence="8">
    <location>
        <begin position="339"/>
        <end position="358"/>
    </location>
</feature>
<dbReference type="GO" id="GO:0140506">
    <property type="term" value="F:endoplasmic reticulum-autophagosome adaptor activity"/>
    <property type="evidence" value="ECO:0007669"/>
    <property type="project" value="UniProtKB-ARBA"/>
</dbReference>
<dbReference type="GO" id="GO:0051685">
    <property type="term" value="P:maintenance of ER location"/>
    <property type="evidence" value="ECO:0007669"/>
    <property type="project" value="UniProtKB-ARBA"/>
</dbReference>
<dbReference type="GO" id="GO:0007009">
    <property type="term" value="P:plasma membrane organization"/>
    <property type="evidence" value="ECO:0007669"/>
    <property type="project" value="UniProtKB-ARBA"/>
</dbReference>
<dbReference type="InterPro" id="IPR016763">
    <property type="entry name" value="VAP"/>
</dbReference>
<feature type="coiled-coil region" evidence="6">
    <location>
        <begin position="271"/>
        <end position="298"/>
    </location>
</feature>
<dbReference type="Gene3D" id="2.60.40.10">
    <property type="entry name" value="Immunoglobulins"/>
    <property type="match status" value="1"/>
</dbReference>
<dbReference type="OrthoDB" id="264603at2759"/>
<evidence type="ECO:0000256" key="7">
    <source>
        <dbReference type="SAM" id="MobiDB-lite"/>
    </source>
</evidence>
<evidence type="ECO:0000256" key="2">
    <source>
        <dbReference type="ARBA" id="ARBA00008932"/>
    </source>
</evidence>
<dbReference type="GO" id="GO:1902647">
    <property type="term" value="P:negative regulation of 1-phosphatidyl-1D-myo-inositol 4,5-bisphosphate biosynthetic process"/>
    <property type="evidence" value="ECO:0007669"/>
    <property type="project" value="UniProtKB-ARBA"/>
</dbReference>
<name>A0A8H6ZK30_PLEOS</name>
<comment type="caution">
    <text evidence="10">The sequence shown here is derived from an EMBL/GenBank/DDBJ whole genome shotgun (WGS) entry which is preliminary data.</text>
</comment>
<dbReference type="Pfam" id="PF00635">
    <property type="entry name" value="Motile_Sperm"/>
    <property type="match status" value="1"/>
</dbReference>
<reference evidence="10" key="1">
    <citation type="submission" date="2019-07" db="EMBL/GenBank/DDBJ databases">
        <authorList>
            <person name="Palmer J.M."/>
        </authorList>
    </citation>
    <scope>NUCLEOTIDE SEQUENCE</scope>
    <source>
        <strain evidence="10">PC9</strain>
    </source>
</reference>
<organism evidence="10 11">
    <name type="scientific">Pleurotus ostreatus</name>
    <name type="common">Oyster mushroom</name>
    <name type="synonym">White-rot fungus</name>
    <dbReference type="NCBI Taxonomy" id="5322"/>
    <lineage>
        <taxon>Eukaryota</taxon>
        <taxon>Fungi</taxon>
        <taxon>Dikarya</taxon>
        <taxon>Basidiomycota</taxon>
        <taxon>Agaricomycotina</taxon>
        <taxon>Agaricomycetes</taxon>
        <taxon>Agaricomycetidae</taxon>
        <taxon>Agaricales</taxon>
        <taxon>Pleurotineae</taxon>
        <taxon>Pleurotaceae</taxon>
        <taxon>Pleurotus</taxon>
    </lineage>
</organism>
<dbReference type="InterPro" id="IPR008962">
    <property type="entry name" value="PapD-like_sf"/>
</dbReference>
<keyword evidence="4 8" id="KW-1133">Transmembrane helix</keyword>
<feature type="region of interest" description="Disordered" evidence="7">
    <location>
        <begin position="153"/>
        <end position="201"/>
    </location>
</feature>
<dbReference type="EMBL" id="JACETU010000008">
    <property type="protein sequence ID" value="KAF7422405.1"/>
    <property type="molecule type" value="Genomic_DNA"/>
</dbReference>
<evidence type="ECO:0000256" key="8">
    <source>
        <dbReference type="SAM" id="Phobius"/>
    </source>
</evidence>
<dbReference type="RefSeq" id="XP_036627437.1">
    <property type="nucleotide sequence ID" value="XM_036780054.1"/>
</dbReference>
<dbReference type="GO" id="GO:0001786">
    <property type="term" value="F:phosphatidylserine binding"/>
    <property type="evidence" value="ECO:0007669"/>
    <property type="project" value="UniProtKB-ARBA"/>
</dbReference>
<sequence>MSVSLNPSTSLGFKRPFDNVVKQSLRISNHNALPVAFKVKTTAPKHYCVRPNSGRVEPGETVEVAVMLQAMKDEPPLSVKCKDKFLIQSTAITPEKASLPLQEIWNGEGGEEAKVHQQKLRVVYLPPEGQIDEEEEEAGQPIKPRLAESHYATVPHPNGEVHPPIPEFSKPDPVPEPGPVAFEPTPPSHHESRAPTPPVDPEYVRVPEGVDDDAHLDGPGFVSINSPDIKQPAPLVYSPSPVAVPRALPDPVAPVAPTPAPAPAPVESPLNIELQIKFEEAQAEIERLRNLLTAASVAAPTEQTEIRHRRRSYSDAGSDSGSTAIGTYIDDGYAPQDGVPLQVVVIIALGVFVTTYLFF</sequence>
<dbReference type="PANTHER" id="PTHR10809">
    <property type="entry name" value="VESICLE-ASSOCIATED MEMBRANE PROTEIN-ASSOCIATED PROTEIN"/>
    <property type="match status" value="1"/>
</dbReference>
<dbReference type="FunFam" id="2.60.40.10:FF:000813">
    <property type="entry name" value="Vesicle-associated protein 1-1"/>
    <property type="match status" value="1"/>
</dbReference>
<dbReference type="Proteomes" id="UP000623687">
    <property type="component" value="Unassembled WGS sequence"/>
</dbReference>
<dbReference type="InterPro" id="IPR000535">
    <property type="entry name" value="MSP_dom"/>
</dbReference>
<dbReference type="SUPFAM" id="SSF49354">
    <property type="entry name" value="PapD-like"/>
    <property type="match status" value="1"/>
</dbReference>
<dbReference type="GO" id="GO:0035091">
    <property type="term" value="F:phosphatidylinositol binding"/>
    <property type="evidence" value="ECO:0007669"/>
    <property type="project" value="UniProtKB-ARBA"/>
</dbReference>
<evidence type="ECO:0000256" key="5">
    <source>
        <dbReference type="ARBA" id="ARBA00023136"/>
    </source>
</evidence>
<dbReference type="GO" id="GO:0005886">
    <property type="term" value="C:plasma membrane"/>
    <property type="evidence" value="ECO:0007669"/>
    <property type="project" value="TreeGrafter"/>
</dbReference>
<dbReference type="PROSITE" id="PS50202">
    <property type="entry name" value="MSP"/>
    <property type="match status" value="1"/>
</dbReference>
<keyword evidence="6" id="KW-0175">Coiled coil</keyword>
<gene>
    <name evidence="10" type="primary">SCS2_3</name>
    <name evidence="10" type="ORF">PC9H_010561</name>
</gene>
<protein>
    <submittedName>
        <fullName evidence="10">Phosphatidylinositol-binding protein scs2</fullName>
    </submittedName>
</protein>
<dbReference type="PANTHER" id="PTHR10809:SF6">
    <property type="entry name" value="AT11025P-RELATED"/>
    <property type="match status" value="1"/>
</dbReference>
<dbReference type="GO" id="GO:0061817">
    <property type="term" value="P:endoplasmic reticulum-plasma membrane tethering"/>
    <property type="evidence" value="ECO:0007669"/>
    <property type="project" value="TreeGrafter"/>
</dbReference>
<dbReference type="GO" id="GO:0090158">
    <property type="term" value="P:endoplasmic reticulum membrane organization"/>
    <property type="evidence" value="ECO:0007669"/>
    <property type="project" value="TreeGrafter"/>
</dbReference>
<evidence type="ECO:0000259" key="9">
    <source>
        <dbReference type="PROSITE" id="PS50202"/>
    </source>
</evidence>
<dbReference type="VEuPathDB" id="FungiDB:PC9H_010561"/>
<feature type="region of interest" description="Disordered" evidence="7">
    <location>
        <begin position="302"/>
        <end position="321"/>
    </location>
</feature>
<dbReference type="GO" id="GO:0033149">
    <property type="term" value="F:FFAT motif binding"/>
    <property type="evidence" value="ECO:0007669"/>
    <property type="project" value="TreeGrafter"/>
</dbReference>
<dbReference type="GO" id="GO:0160214">
    <property type="term" value="F:endoplasmic reticulum-plasma membrane adaptor activity"/>
    <property type="evidence" value="ECO:0007669"/>
    <property type="project" value="UniProtKB-ARBA"/>
</dbReference>
<evidence type="ECO:0000313" key="10">
    <source>
        <dbReference type="EMBL" id="KAF7422405.1"/>
    </source>
</evidence>
<evidence type="ECO:0000313" key="11">
    <source>
        <dbReference type="Proteomes" id="UP000623687"/>
    </source>
</evidence>
<proteinExistence type="inferred from homology"/>
<dbReference type="GO" id="GO:0160219">
    <property type="term" value="C:cortical endoplasmic reticulum membrane"/>
    <property type="evidence" value="ECO:0007669"/>
    <property type="project" value="UniProtKB-ARBA"/>
</dbReference>